<dbReference type="EMBL" id="FAXA01000278">
    <property type="protein sequence ID" value="CUV02604.1"/>
    <property type="molecule type" value="Genomic_DNA"/>
</dbReference>
<dbReference type="InterPro" id="IPR029069">
    <property type="entry name" value="HotDog_dom_sf"/>
</dbReference>
<organism evidence="1">
    <name type="scientific">hydrothermal vent metagenome</name>
    <dbReference type="NCBI Taxonomy" id="652676"/>
    <lineage>
        <taxon>unclassified sequences</taxon>
        <taxon>metagenomes</taxon>
        <taxon>ecological metagenomes</taxon>
    </lineage>
</organism>
<protein>
    <recommendedName>
        <fullName evidence="2">MaoC family dehydratase</fullName>
    </recommendedName>
</protein>
<accession>A0A160V984</accession>
<dbReference type="SUPFAM" id="SSF54637">
    <property type="entry name" value="Thioesterase/thiol ester dehydrase-isomerase"/>
    <property type="match status" value="1"/>
</dbReference>
<evidence type="ECO:0008006" key="2">
    <source>
        <dbReference type="Google" id="ProtNLM"/>
    </source>
</evidence>
<reference evidence="1" key="1">
    <citation type="submission" date="2015-10" db="EMBL/GenBank/DDBJ databases">
        <authorList>
            <person name="Gilbert D.G."/>
        </authorList>
    </citation>
    <scope>NUCLEOTIDE SEQUENCE</scope>
</reference>
<proteinExistence type="predicted"/>
<dbReference type="AlphaFoldDB" id="A0A160V984"/>
<dbReference type="Gene3D" id="3.10.129.10">
    <property type="entry name" value="Hotdog Thioesterase"/>
    <property type="match status" value="1"/>
</dbReference>
<evidence type="ECO:0000313" key="1">
    <source>
        <dbReference type="EMBL" id="CUV02604.1"/>
    </source>
</evidence>
<sequence length="142" mass="16060">MADTELKIFDYEKAEVGEDLGSYEYTLTQEMVDAFRSSVDDPEAPFPTLGVKHDATAFAMVYDDPIGTVNAGNEVEFFNPPIVGKKISVKGRIADKYLRRDKPYIVIEATAIDEDGRLLEKLSTYQLKKPDELGKKWHPEQK</sequence>
<name>A0A160V984_9ZZZZ</name>
<gene>
    <name evidence="1" type="ORF">MGWOODY_Clf1290</name>
</gene>